<organism evidence="2 3">
    <name type="scientific">Ascobolus immersus RN42</name>
    <dbReference type="NCBI Taxonomy" id="1160509"/>
    <lineage>
        <taxon>Eukaryota</taxon>
        <taxon>Fungi</taxon>
        <taxon>Dikarya</taxon>
        <taxon>Ascomycota</taxon>
        <taxon>Pezizomycotina</taxon>
        <taxon>Pezizomycetes</taxon>
        <taxon>Pezizales</taxon>
        <taxon>Ascobolaceae</taxon>
        <taxon>Ascobolus</taxon>
    </lineage>
</organism>
<accession>A0A3N4I3D0</accession>
<dbReference type="AlphaFoldDB" id="A0A3N4I3D0"/>
<evidence type="ECO:0000313" key="3">
    <source>
        <dbReference type="Proteomes" id="UP000275078"/>
    </source>
</evidence>
<protein>
    <submittedName>
        <fullName evidence="2">Uncharacterized protein</fullName>
    </submittedName>
</protein>
<feature type="region of interest" description="Disordered" evidence="1">
    <location>
        <begin position="204"/>
        <end position="228"/>
    </location>
</feature>
<keyword evidence="3" id="KW-1185">Reference proteome</keyword>
<proteinExistence type="predicted"/>
<reference evidence="2 3" key="1">
    <citation type="journal article" date="2018" name="Nat. Ecol. Evol.">
        <title>Pezizomycetes genomes reveal the molecular basis of ectomycorrhizal truffle lifestyle.</title>
        <authorList>
            <person name="Murat C."/>
            <person name="Payen T."/>
            <person name="Noel B."/>
            <person name="Kuo A."/>
            <person name="Morin E."/>
            <person name="Chen J."/>
            <person name="Kohler A."/>
            <person name="Krizsan K."/>
            <person name="Balestrini R."/>
            <person name="Da Silva C."/>
            <person name="Montanini B."/>
            <person name="Hainaut M."/>
            <person name="Levati E."/>
            <person name="Barry K.W."/>
            <person name="Belfiori B."/>
            <person name="Cichocki N."/>
            <person name="Clum A."/>
            <person name="Dockter R.B."/>
            <person name="Fauchery L."/>
            <person name="Guy J."/>
            <person name="Iotti M."/>
            <person name="Le Tacon F."/>
            <person name="Lindquist E.A."/>
            <person name="Lipzen A."/>
            <person name="Malagnac F."/>
            <person name="Mello A."/>
            <person name="Molinier V."/>
            <person name="Miyauchi S."/>
            <person name="Poulain J."/>
            <person name="Riccioni C."/>
            <person name="Rubini A."/>
            <person name="Sitrit Y."/>
            <person name="Splivallo R."/>
            <person name="Traeger S."/>
            <person name="Wang M."/>
            <person name="Zifcakova L."/>
            <person name="Wipf D."/>
            <person name="Zambonelli A."/>
            <person name="Paolocci F."/>
            <person name="Nowrousian M."/>
            <person name="Ottonello S."/>
            <person name="Baldrian P."/>
            <person name="Spatafora J.W."/>
            <person name="Henrissat B."/>
            <person name="Nagy L.G."/>
            <person name="Aury J.M."/>
            <person name="Wincker P."/>
            <person name="Grigoriev I.V."/>
            <person name="Bonfante P."/>
            <person name="Martin F.M."/>
        </authorList>
    </citation>
    <scope>NUCLEOTIDE SEQUENCE [LARGE SCALE GENOMIC DNA]</scope>
    <source>
        <strain evidence="2 3">RN42</strain>
    </source>
</reference>
<dbReference type="EMBL" id="ML119687">
    <property type="protein sequence ID" value="RPA80499.1"/>
    <property type="molecule type" value="Genomic_DNA"/>
</dbReference>
<name>A0A3N4I3D0_ASCIM</name>
<dbReference type="Proteomes" id="UP000275078">
    <property type="component" value="Unassembled WGS sequence"/>
</dbReference>
<evidence type="ECO:0000313" key="2">
    <source>
        <dbReference type="EMBL" id="RPA80499.1"/>
    </source>
</evidence>
<gene>
    <name evidence="2" type="ORF">BJ508DRAFT_327220</name>
</gene>
<feature type="compositionally biased region" description="Acidic residues" evidence="1">
    <location>
        <begin position="19"/>
        <end position="29"/>
    </location>
</feature>
<sequence>MSDYGNTPDFENLGNHGDEELEFIDDPELAELLQEQEREAAEEKRRQEERDEKRRMVMEQAKEDRQREEKTKAEEIERRKKEAAAAHAEAVKNKRVAAAAADMRAKAGSIPASDEGVFSQTELGGRRFATQGTFLAMLMFANTKVEEGLLCDEVEAWTERLRAICGLSPATTSGPEPVDLTKEGELGKTTSLFPNLQGQRKRQFFGLGPANNKRPAAGLKERKEGDFL</sequence>
<feature type="region of interest" description="Disordered" evidence="1">
    <location>
        <begin position="1"/>
        <end position="91"/>
    </location>
</feature>
<feature type="compositionally biased region" description="Basic and acidic residues" evidence="1">
    <location>
        <begin position="35"/>
        <end position="91"/>
    </location>
</feature>
<evidence type="ECO:0000256" key="1">
    <source>
        <dbReference type="SAM" id="MobiDB-lite"/>
    </source>
</evidence>
<feature type="compositionally biased region" description="Basic and acidic residues" evidence="1">
    <location>
        <begin position="219"/>
        <end position="228"/>
    </location>
</feature>